<dbReference type="GO" id="GO:0003917">
    <property type="term" value="F:DNA topoisomerase type I (single strand cut, ATP-independent) activity"/>
    <property type="evidence" value="ECO:0007669"/>
    <property type="project" value="UniProtKB-EC"/>
</dbReference>
<dbReference type="Pfam" id="PF01028">
    <property type="entry name" value="Topoisom_I"/>
    <property type="match status" value="1"/>
</dbReference>
<dbReference type="EC" id="5.6.2.1" evidence="3"/>
<dbReference type="Proteomes" id="UP000320314">
    <property type="component" value="Unassembled WGS sequence"/>
</dbReference>
<feature type="domain" description="DNA topoisomerase IB N-terminal" evidence="8">
    <location>
        <begin position="45"/>
        <end position="93"/>
    </location>
</feature>
<evidence type="ECO:0000313" key="9">
    <source>
        <dbReference type="EMBL" id="TPW25926.1"/>
    </source>
</evidence>
<evidence type="ECO:0000256" key="6">
    <source>
        <dbReference type="ARBA" id="ARBA00023235"/>
    </source>
</evidence>
<sequence length="360" mass="40790">MDQHVNSQEQDSPITIETKEMVVNGGLVYVTDVTPGITRKRAGKGFAYYLPDGKLLADRTERKRINALAIPPAYGKVWISPEPLGHLQATGRDDRGRKQYRYHADWQSLREQRKFAHLVAFAEALPGIREQIDHDLRRRGPTFEKAVATVVFLMDKLLIRVGNREYARTNESYGLTTLTEEHVDLEGNRLRFHFRGKSGREWSLHHTDRRIARVIRSLQELPGQHLFRYVDGEGVVHAVDSADVNAYIQELAGESFTSRQFRTWAATTECALQLAGETPASSKRDNARIVNATLDRVCKRLGNTRTVCRNSYVHPRVFESFEAGELAGHLAPETEDDAALDDRMTLGERRVLAWLKSATA</sequence>
<accession>A0A506TX89</accession>
<organism evidence="9 10">
    <name type="scientific">Pararhizobium mangrovi</name>
    <dbReference type="NCBI Taxonomy" id="2590452"/>
    <lineage>
        <taxon>Bacteria</taxon>
        <taxon>Pseudomonadati</taxon>
        <taxon>Pseudomonadota</taxon>
        <taxon>Alphaproteobacteria</taxon>
        <taxon>Hyphomicrobiales</taxon>
        <taxon>Rhizobiaceae</taxon>
        <taxon>Rhizobium/Agrobacterium group</taxon>
        <taxon>Pararhizobium</taxon>
    </lineage>
</organism>
<evidence type="ECO:0000256" key="1">
    <source>
        <dbReference type="ARBA" id="ARBA00000213"/>
    </source>
</evidence>
<dbReference type="SUPFAM" id="SSF55869">
    <property type="entry name" value="DNA topoisomerase I domain"/>
    <property type="match status" value="1"/>
</dbReference>
<name>A0A506TX89_9HYPH</name>
<gene>
    <name evidence="9" type="ORF">FJU11_17110</name>
</gene>
<dbReference type="OrthoDB" id="9778962at2"/>
<comment type="caution">
    <text evidence="9">The sequence shown here is derived from an EMBL/GenBank/DDBJ whole genome shotgun (WGS) entry which is preliminary data.</text>
</comment>
<evidence type="ECO:0000259" key="8">
    <source>
        <dbReference type="Pfam" id="PF21338"/>
    </source>
</evidence>
<evidence type="ECO:0000256" key="2">
    <source>
        <dbReference type="ARBA" id="ARBA00006645"/>
    </source>
</evidence>
<evidence type="ECO:0000256" key="4">
    <source>
        <dbReference type="ARBA" id="ARBA00023029"/>
    </source>
</evidence>
<dbReference type="Gene3D" id="1.10.132.120">
    <property type="match status" value="1"/>
</dbReference>
<protein>
    <recommendedName>
        <fullName evidence="3">DNA topoisomerase</fullName>
        <ecNumber evidence="3">5.6.2.1</ecNumber>
    </recommendedName>
</protein>
<dbReference type="GO" id="GO:0003677">
    <property type="term" value="F:DNA binding"/>
    <property type="evidence" value="ECO:0007669"/>
    <property type="project" value="UniProtKB-KW"/>
</dbReference>
<dbReference type="InterPro" id="IPR014711">
    <property type="entry name" value="TopoI_cat_a-hlx-sub_euk"/>
</dbReference>
<comment type="catalytic activity">
    <reaction evidence="1">
        <text>ATP-independent breakage of single-stranded DNA, followed by passage and rejoining.</text>
        <dbReference type="EC" id="5.6.2.1"/>
    </reaction>
</comment>
<dbReference type="InterPro" id="IPR013500">
    <property type="entry name" value="TopoI_cat_euk"/>
</dbReference>
<evidence type="ECO:0000313" key="10">
    <source>
        <dbReference type="Proteomes" id="UP000320314"/>
    </source>
</evidence>
<dbReference type="Gene3D" id="3.90.15.10">
    <property type="entry name" value="Topoisomerase I, Chain A, domain 3"/>
    <property type="match status" value="1"/>
</dbReference>
<dbReference type="GO" id="GO:0006265">
    <property type="term" value="P:DNA topological change"/>
    <property type="evidence" value="ECO:0007669"/>
    <property type="project" value="InterPro"/>
</dbReference>
<reference evidence="9 10" key="1">
    <citation type="submission" date="2019-06" db="EMBL/GenBank/DDBJ databases">
        <authorList>
            <person name="Li M."/>
        </authorList>
    </citation>
    <scope>NUCLEOTIDE SEQUENCE [LARGE SCALE GENOMIC DNA]</scope>
    <source>
        <strain evidence="9 10">BGMRC6574</strain>
    </source>
</reference>
<keyword evidence="10" id="KW-1185">Reference proteome</keyword>
<dbReference type="Gene3D" id="3.30.66.10">
    <property type="entry name" value="DNA topoisomerase I domain"/>
    <property type="match status" value="1"/>
</dbReference>
<keyword evidence="6 9" id="KW-0413">Isomerase</keyword>
<evidence type="ECO:0000256" key="3">
    <source>
        <dbReference type="ARBA" id="ARBA00012891"/>
    </source>
</evidence>
<dbReference type="InterPro" id="IPR035447">
    <property type="entry name" value="DNA_topo_I_N_sf"/>
</dbReference>
<dbReference type="RefSeq" id="WP_141168292.1">
    <property type="nucleotide sequence ID" value="NZ_VHLH01000042.1"/>
</dbReference>
<dbReference type="SUPFAM" id="SSF56349">
    <property type="entry name" value="DNA breaking-rejoining enzymes"/>
    <property type="match status" value="1"/>
</dbReference>
<dbReference type="EMBL" id="VHLH01000042">
    <property type="protein sequence ID" value="TPW25926.1"/>
    <property type="molecule type" value="Genomic_DNA"/>
</dbReference>
<dbReference type="PRINTS" id="PR00416">
    <property type="entry name" value="EUTPISMRASEI"/>
</dbReference>
<dbReference type="InterPro" id="IPR001631">
    <property type="entry name" value="TopoI"/>
</dbReference>
<keyword evidence="4" id="KW-0799">Topoisomerase</keyword>
<evidence type="ECO:0000256" key="5">
    <source>
        <dbReference type="ARBA" id="ARBA00023125"/>
    </source>
</evidence>
<proteinExistence type="inferred from homology"/>
<dbReference type="PROSITE" id="PS52038">
    <property type="entry name" value="TOPO_IB_2"/>
    <property type="match status" value="1"/>
</dbReference>
<dbReference type="AlphaFoldDB" id="A0A506TX89"/>
<evidence type="ECO:0000259" key="7">
    <source>
        <dbReference type="Pfam" id="PF01028"/>
    </source>
</evidence>
<dbReference type="InterPro" id="IPR011010">
    <property type="entry name" value="DNA_brk_join_enz"/>
</dbReference>
<dbReference type="InterPro" id="IPR049331">
    <property type="entry name" value="Top1B_N_bact"/>
</dbReference>
<keyword evidence="5" id="KW-0238">DNA-binding</keyword>
<dbReference type="Pfam" id="PF21338">
    <property type="entry name" value="Top1B_N_bact"/>
    <property type="match status" value="1"/>
</dbReference>
<comment type="similarity">
    <text evidence="2">Belongs to the type IB topoisomerase family.</text>
</comment>
<feature type="domain" description="DNA topoisomerase I catalytic core eukaryotic-type" evidence="7">
    <location>
        <begin position="106"/>
        <end position="320"/>
    </location>
</feature>